<dbReference type="Proteomes" id="UP000050761">
    <property type="component" value="Unassembled WGS sequence"/>
</dbReference>
<accession>A0A183GB28</accession>
<feature type="signal peptide" evidence="1">
    <location>
        <begin position="1"/>
        <end position="27"/>
    </location>
</feature>
<evidence type="ECO:0000256" key="1">
    <source>
        <dbReference type="SAM" id="SignalP"/>
    </source>
</evidence>
<gene>
    <name evidence="4" type="ORF">HPBE_LOCUS19272</name>
</gene>
<evidence type="ECO:0000259" key="3">
    <source>
        <dbReference type="Pfam" id="PF24566"/>
    </source>
</evidence>
<evidence type="ECO:0000259" key="2">
    <source>
        <dbReference type="Pfam" id="PF10189"/>
    </source>
</evidence>
<reference evidence="6" key="2">
    <citation type="submission" date="2019-09" db="UniProtKB">
        <authorList>
            <consortium name="WormBaseParasite"/>
        </authorList>
    </citation>
    <scope>IDENTIFICATION</scope>
</reference>
<dbReference type="InterPro" id="IPR019333">
    <property type="entry name" value="INTS3_N"/>
</dbReference>
<name>A0A183GB28_HELPZ</name>
<evidence type="ECO:0000313" key="6">
    <source>
        <dbReference type="WBParaSite" id="HPBE_0001927301-mRNA-1"/>
    </source>
</evidence>
<evidence type="ECO:0000313" key="4">
    <source>
        <dbReference type="EMBL" id="VDP14594.1"/>
    </source>
</evidence>
<keyword evidence="1" id="KW-0732">Signal</keyword>
<keyword evidence="5" id="KW-1185">Reference proteome</keyword>
<dbReference type="AlphaFoldDB" id="A0A183GB28"/>
<proteinExistence type="predicted"/>
<protein>
    <submittedName>
        <fullName evidence="6">Ints3_N domain-containing protein</fullName>
    </submittedName>
</protein>
<sequence length="158" mass="18022">MPFYAAILGRELLLVLMRLSRIPSVNAIWVDLLTNPSRFGLNEGQSFHPKTRNLDANVFSYTPETDTTTRSLMVNMIATMREHDNTITYLMLYFIKVMIKTRTQYGLQIIVFFVGYISFSLQQCAVDDDRLFAYLVPYVFQKLDVEAGASAAVSALLF</sequence>
<organism evidence="5 6">
    <name type="scientific">Heligmosomoides polygyrus</name>
    <name type="common">Parasitic roundworm</name>
    <dbReference type="NCBI Taxonomy" id="6339"/>
    <lineage>
        <taxon>Eukaryota</taxon>
        <taxon>Metazoa</taxon>
        <taxon>Ecdysozoa</taxon>
        <taxon>Nematoda</taxon>
        <taxon>Chromadorea</taxon>
        <taxon>Rhabditida</taxon>
        <taxon>Rhabditina</taxon>
        <taxon>Rhabditomorpha</taxon>
        <taxon>Strongyloidea</taxon>
        <taxon>Heligmosomidae</taxon>
        <taxon>Heligmosomoides</taxon>
    </lineage>
</organism>
<dbReference type="EMBL" id="UZAH01031249">
    <property type="protein sequence ID" value="VDP14594.1"/>
    <property type="molecule type" value="Genomic_DNA"/>
</dbReference>
<dbReference type="InterPro" id="IPR056518">
    <property type="entry name" value="HEAT_Ints3_C"/>
</dbReference>
<feature type="domain" description="Integrator complex subunit 3 N-terminal" evidence="2">
    <location>
        <begin position="7"/>
        <end position="39"/>
    </location>
</feature>
<dbReference type="OrthoDB" id="2021145at2759"/>
<accession>A0A3P8C6T1</accession>
<feature type="domain" description="Ints3-like C-terminal" evidence="3">
    <location>
        <begin position="64"/>
        <end position="147"/>
    </location>
</feature>
<dbReference type="WBParaSite" id="HPBE_0001927301-mRNA-1">
    <property type="protein sequence ID" value="HPBE_0001927301-mRNA-1"/>
    <property type="gene ID" value="HPBE_0001927301"/>
</dbReference>
<dbReference type="Pfam" id="PF10189">
    <property type="entry name" value="Ints3_N"/>
    <property type="match status" value="1"/>
</dbReference>
<dbReference type="Pfam" id="PF24566">
    <property type="entry name" value="HEAT_Ints3_C"/>
    <property type="match status" value="1"/>
</dbReference>
<evidence type="ECO:0000313" key="5">
    <source>
        <dbReference type="Proteomes" id="UP000050761"/>
    </source>
</evidence>
<reference evidence="4 5" key="1">
    <citation type="submission" date="2018-11" db="EMBL/GenBank/DDBJ databases">
        <authorList>
            <consortium name="Pathogen Informatics"/>
        </authorList>
    </citation>
    <scope>NUCLEOTIDE SEQUENCE [LARGE SCALE GENOMIC DNA]</scope>
</reference>
<feature type="chain" id="PRO_5044551957" evidence="1">
    <location>
        <begin position="28"/>
        <end position="158"/>
    </location>
</feature>